<name>A0A1Y1HU58_KLENI</name>
<gene>
    <name evidence="3" type="ORF">KFL_001020150</name>
</gene>
<evidence type="ECO:0000313" key="4">
    <source>
        <dbReference type="Proteomes" id="UP000054558"/>
    </source>
</evidence>
<feature type="coiled-coil region" evidence="1">
    <location>
        <begin position="124"/>
        <end position="151"/>
    </location>
</feature>
<organism evidence="3 4">
    <name type="scientific">Klebsormidium nitens</name>
    <name type="common">Green alga</name>
    <name type="synonym">Ulothrix nitens</name>
    <dbReference type="NCBI Taxonomy" id="105231"/>
    <lineage>
        <taxon>Eukaryota</taxon>
        <taxon>Viridiplantae</taxon>
        <taxon>Streptophyta</taxon>
        <taxon>Klebsormidiophyceae</taxon>
        <taxon>Klebsormidiales</taxon>
        <taxon>Klebsormidiaceae</taxon>
        <taxon>Klebsormidium</taxon>
    </lineage>
</organism>
<keyword evidence="1" id="KW-0175">Coiled coil</keyword>
<feature type="region of interest" description="Disordered" evidence="2">
    <location>
        <begin position="165"/>
        <end position="189"/>
    </location>
</feature>
<feature type="compositionally biased region" description="Basic and acidic residues" evidence="2">
    <location>
        <begin position="80"/>
        <end position="114"/>
    </location>
</feature>
<sequence length="220" mass="24646">MANGRQHVMSGARRQKRPAPICAISDNIEVCVHETIVRKYGPGPLEQARKLLDKTDLRAAAGLAVATLAFWKFIQRRRRTHDDRRSENEERVSEATKGETRKEWKRSGEGKPPTDDENVAAEGVHELVETRRALELDLEESAAERRAAEEGLRQGFERQLLVEERGVPYSSAETPPLEATSPRAEDSPVAALLAKAKATSEKVDRIHERLRRLSKGDAPK</sequence>
<reference evidence="3 4" key="1">
    <citation type="journal article" date="2014" name="Nat. Commun.">
        <title>Klebsormidium flaccidum genome reveals primary factors for plant terrestrial adaptation.</title>
        <authorList>
            <person name="Hori K."/>
            <person name="Maruyama F."/>
            <person name="Fujisawa T."/>
            <person name="Togashi T."/>
            <person name="Yamamoto N."/>
            <person name="Seo M."/>
            <person name="Sato S."/>
            <person name="Yamada T."/>
            <person name="Mori H."/>
            <person name="Tajima N."/>
            <person name="Moriyama T."/>
            <person name="Ikeuchi M."/>
            <person name="Watanabe M."/>
            <person name="Wada H."/>
            <person name="Kobayashi K."/>
            <person name="Saito M."/>
            <person name="Masuda T."/>
            <person name="Sasaki-Sekimoto Y."/>
            <person name="Mashiguchi K."/>
            <person name="Awai K."/>
            <person name="Shimojima M."/>
            <person name="Masuda S."/>
            <person name="Iwai M."/>
            <person name="Nobusawa T."/>
            <person name="Narise T."/>
            <person name="Kondo S."/>
            <person name="Saito H."/>
            <person name="Sato R."/>
            <person name="Murakawa M."/>
            <person name="Ihara Y."/>
            <person name="Oshima-Yamada Y."/>
            <person name="Ohtaka K."/>
            <person name="Satoh M."/>
            <person name="Sonobe K."/>
            <person name="Ishii M."/>
            <person name="Ohtani R."/>
            <person name="Kanamori-Sato M."/>
            <person name="Honoki R."/>
            <person name="Miyazaki D."/>
            <person name="Mochizuki H."/>
            <person name="Umetsu J."/>
            <person name="Higashi K."/>
            <person name="Shibata D."/>
            <person name="Kamiya Y."/>
            <person name="Sato N."/>
            <person name="Nakamura Y."/>
            <person name="Tabata S."/>
            <person name="Ida S."/>
            <person name="Kurokawa K."/>
            <person name="Ohta H."/>
        </authorList>
    </citation>
    <scope>NUCLEOTIDE SEQUENCE [LARGE SCALE GENOMIC DNA]</scope>
    <source>
        <strain evidence="3 4">NIES-2285</strain>
    </source>
</reference>
<keyword evidence="4" id="KW-1185">Reference proteome</keyword>
<feature type="region of interest" description="Disordered" evidence="2">
    <location>
        <begin position="79"/>
        <end position="121"/>
    </location>
</feature>
<dbReference type="EMBL" id="DF237051">
    <property type="protein sequence ID" value="GAQ82165.1"/>
    <property type="molecule type" value="Genomic_DNA"/>
</dbReference>
<dbReference type="AlphaFoldDB" id="A0A1Y1HU58"/>
<evidence type="ECO:0000256" key="1">
    <source>
        <dbReference type="SAM" id="Coils"/>
    </source>
</evidence>
<protein>
    <submittedName>
        <fullName evidence="3">Uncharacterized protein</fullName>
    </submittedName>
</protein>
<evidence type="ECO:0000256" key="2">
    <source>
        <dbReference type="SAM" id="MobiDB-lite"/>
    </source>
</evidence>
<evidence type="ECO:0000313" key="3">
    <source>
        <dbReference type="EMBL" id="GAQ82165.1"/>
    </source>
</evidence>
<proteinExistence type="predicted"/>
<accession>A0A1Y1HU58</accession>
<dbReference type="Proteomes" id="UP000054558">
    <property type="component" value="Unassembled WGS sequence"/>
</dbReference>